<organism evidence="2 3">
    <name type="scientific">Pisolithus tinctorius Marx 270</name>
    <dbReference type="NCBI Taxonomy" id="870435"/>
    <lineage>
        <taxon>Eukaryota</taxon>
        <taxon>Fungi</taxon>
        <taxon>Dikarya</taxon>
        <taxon>Basidiomycota</taxon>
        <taxon>Agaricomycotina</taxon>
        <taxon>Agaricomycetes</taxon>
        <taxon>Agaricomycetidae</taxon>
        <taxon>Boletales</taxon>
        <taxon>Sclerodermatineae</taxon>
        <taxon>Pisolithaceae</taxon>
        <taxon>Pisolithus</taxon>
    </lineage>
</organism>
<dbReference type="OrthoDB" id="3259848at2759"/>
<evidence type="ECO:0000313" key="3">
    <source>
        <dbReference type="Proteomes" id="UP000054217"/>
    </source>
</evidence>
<name>A0A0C3PDB2_PISTI</name>
<feature type="region of interest" description="Disordered" evidence="1">
    <location>
        <begin position="1"/>
        <end position="24"/>
    </location>
</feature>
<dbReference type="AlphaFoldDB" id="A0A0C3PDB2"/>
<dbReference type="STRING" id="870435.A0A0C3PDB2"/>
<dbReference type="HOGENOM" id="CLU_863610_0_0_1"/>
<gene>
    <name evidence="2" type="ORF">M404DRAFT_20386</name>
</gene>
<proteinExistence type="predicted"/>
<evidence type="ECO:0000256" key="1">
    <source>
        <dbReference type="SAM" id="MobiDB-lite"/>
    </source>
</evidence>
<dbReference type="InParanoid" id="A0A0C3PDB2"/>
<accession>A0A0C3PDB2</accession>
<dbReference type="EMBL" id="KN831949">
    <property type="protein sequence ID" value="KIO11760.1"/>
    <property type="molecule type" value="Genomic_DNA"/>
</dbReference>
<sequence length="322" mass="35797">MSSNASAQPSVLPPVNNPGASSTVSQTAAIQPPLLVPIGQLAAAPIVPTPSVLMMQPPVAMLPQHIVTLHIATPSAQPSSIPLVPPSIPPKTPVPPTGNSGSLAQQLLATYILMSPSTRTTVHRPLLFDLDEHTLVITPDDTALPISNLIDDLADAGYHVPLTLFTYKVLSRFQNKPHSMKIMKLHHKGQNVYVLDISQFPKESDMHPLDWYSTWECYLEWIGDCLGSVLRHMWSCHFHFLTQKDDFLNSFTAILKFNIEVHRKCALDPKFTLTIDQYKLRFIQLLIKVSNSSFSSKKSSFQAQCYSPYEHKPHQDVADDSF</sequence>
<dbReference type="Proteomes" id="UP000054217">
    <property type="component" value="Unassembled WGS sequence"/>
</dbReference>
<reference evidence="3" key="2">
    <citation type="submission" date="2015-01" db="EMBL/GenBank/DDBJ databases">
        <title>Evolutionary Origins and Diversification of the Mycorrhizal Mutualists.</title>
        <authorList>
            <consortium name="DOE Joint Genome Institute"/>
            <consortium name="Mycorrhizal Genomics Consortium"/>
            <person name="Kohler A."/>
            <person name="Kuo A."/>
            <person name="Nagy L.G."/>
            <person name="Floudas D."/>
            <person name="Copeland A."/>
            <person name="Barry K.W."/>
            <person name="Cichocki N."/>
            <person name="Veneault-Fourrey C."/>
            <person name="LaButti K."/>
            <person name="Lindquist E.A."/>
            <person name="Lipzen A."/>
            <person name="Lundell T."/>
            <person name="Morin E."/>
            <person name="Murat C."/>
            <person name="Riley R."/>
            <person name="Ohm R."/>
            <person name="Sun H."/>
            <person name="Tunlid A."/>
            <person name="Henrissat B."/>
            <person name="Grigoriev I.V."/>
            <person name="Hibbett D.S."/>
            <person name="Martin F."/>
        </authorList>
    </citation>
    <scope>NUCLEOTIDE SEQUENCE [LARGE SCALE GENOMIC DNA]</scope>
    <source>
        <strain evidence="3">Marx 270</strain>
    </source>
</reference>
<protein>
    <submittedName>
        <fullName evidence="2">Uncharacterized protein</fullName>
    </submittedName>
</protein>
<keyword evidence="3" id="KW-1185">Reference proteome</keyword>
<evidence type="ECO:0000313" key="2">
    <source>
        <dbReference type="EMBL" id="KIO11760.1"/>
    </source>
</evidence>
<reference evidence="2 3" key="1">
    <citation type="submission" date="2014-04" db="EMBL/GenBank/DDBJ databases">
        <authorList>
            <consortium name="DOE Joint Genome Institute"/>
            <person name="Kuo A."/>
            <person name="Kohler A."/>
            <person name="Costa M.D."/>
            <person name="Nagy L.G."/>
            <person name="Floudas D."/>
            <person name="Copeland A."/>
            <person name="Barry K.W."/>
            <person name="Cichocki N."/>
            <person name="Veneault-Fourrey C."/>
            <person name="LaButti K."/>
            <person name="Lindquist E.A."/>
            <person name="Lipzen A."/>
            <person name="Lundell T."/>
            <person name="Morin E."/>
            <person name="Murat C."/>
            <person name="Sun H."/>
            <person name="Tunlid A."/>
            <person name="Henrissat B."/>
            <person name="Grigoriev I.V."/>
            <person name="Hibbett D.S."/>
            <person name="Martin F."/>
            <person name="Nordberg H.P."/>
            <person name="Cantor M.N."/>
            <person name="Hua S.X."/>
        </authorList>
    </citation>
    <scope>NUCLEOTIDE SEQUENCE [LARGE SCALE GENOMIC DNA]</scope>
    <source>
        <strain evidence="2 3">Marx 270</strain>
    </source>
</reference>